<dbReference type="AlphaFoldDB" id="A0A1I9VTU3"/>
<evidence type="ECO:0000256" key="11">
    <source>
        <dbReference type="ARBA" id="ARBA00022982"/>
    </source>
</evidence>
<dbReference type="InterPro" id="IPR050175">
    <property type="entry name" value="Complex_I_Subunit_2"/>
</dbReference>
<evidence type="ECO:0000256" key="6">
    <source>
        <dbReference type="ARBA" id="ARBA00022448"/>
    </source>
</evidence>
<evidence type="ECO:0000256" key="8">
    <source>
        <dbReference type="ARBA" id="ARBA00022692"/>
    </source>
</evidence>
<dbReference type="EMBL" id="KU975552">
    <property type="protein sequence ID" value="APA17416.1"/>
    <property type="molecule type" value="Genomic_DNA"/>
</dbReference>
<evidence type="ECO:0000256" key="19">
    <source>
        <dbReference type="SAM" id="Phobius"/>
    </source>
</evidence>
<keyword evidence="6" id="KW-0813">Transport</keyword>
<keyword evidence="8 19" id="KW-0812">Transmembrane</keyword>
<evidence type="ECO:0000256" key="4">
    <source>
        <dbReference type="ARBA" id="ARBA00012944"/>
    </source>
</evidence>
<feature type="transmembrane region" description="Helical" evidence="19">
    <location>
        <begin position="32"/>
        <end position="48"/>
    </location>
</feature>
<feature type="transmembrane region" description="Helical" evidence="19">
    <location>
        <begin position="194"/>
        <end position="217"/>
    </location>
</feature>
<dbReference type="InterPro" id="IPR001750">
    <property type="entry name" value="ND/Mrp_TM"/>
</dbReference>
<dbReference type="CTD" id="4536"/>
<feature type="transmembrane region" description="Helical" evidence="19">
    <location>
        <begin position="237"/>
        <end position="256"/>
    </location>
</feature>
<feature type="transmembrane region" description="Helical" evidence="19">
    <location>
        <begin position="268"/>
        <end position="289"/>
    </location>
</feature>
<feature type="transmembrane region" description="Helical" evidence="19">
    <location>
        <begin position="60"/>
        <end position="82"/>
    </location>
</feature>
<evidence type="ECO:0000256" key="16">
    <source>
        <dbReference type="ARBA" id="ARBA00023136"/>
    </source>
</evidence>
<dbReference type="PANTHER" id="PTHR46552">
    <property type="entry name" value="NADH-UBIQUINONE OXIDOREDUCTASE CHAIN 2"/>
    <property type="match status" value="1"/>
</dbReference>
<comment type="function">
    <text evidence="1">Core subunit of the mitochondrial membrane respiratory chain NADH dehydrogenase (Complex I) that is believed to belong to the minimal assembly required for catalysis. Complex I functions in the transfer of electrons from NADH to the respiratory chain. The immediate electron acceptor for the enzyme is believed to be ubiquinone.</text>
</comment>
<evidence type="ECO:0000256" key="18">
    <source>
        <dbReference type="ARBA" id="ARBA00049551"/>
    </source>
</evidence>
<comment type="subcellular location">
    <subcellularLocation>
        <location evidence="2">Mitochondrion inner membrane</location>
        <topology evidence="2">Multi-pass membrane protein</topology>
    </subcellularLocation>
</comment>
<evidence type="ECO:0000256" key="1">
    <source>
        <dbReference type="ARBA" id="ARBA00003257"/>
    </source>
</evidence>
<evidence type="ECO:0000256" key="13">
    <source>
        <dbReference type="ARBA" id="ARBA00023027"/>
    </source>
</evidence>
<evidence type="ECO:0000256" key="5">
    <source>
        <dbReference type="ARBA" id="ARBA00021008"/>
    </source>
</evidence>
<dbReference type="PANTHER" id="PTHR46552:SF1">
    <property type="entry name" value="NADH-UBIQUINONE OXIDOREDUCTASE CHAIN 2"/>
    <property type="match status" value="1"/>
</dbReference>
<accession>A0A1I9VTU3</accession>
<feature type="transmembrane region" description="Helical" evidence="19">
    <location>
        <begin position="88"/>
        <end position="109"/>
    </location>
</feature>
<dbReference type="GO" id="GO:0006120">
    <property type="term" value="P:mitochondrial electron transport, NADH to ubiquinone"/>
    <property type="evidence" value="ECO:0007669"/>
    <property type="project" value="TreeGrafter"/>
</dbReference>
<reference evidence="21" key="1">
    <citation type="journal article" date="2016" name="PLoS ONE">
        <title>Mitochondrial Genomes of Kinorhyncha: trnM Duplication and New Gene Orders within Animals.</title>
        <authorList>
            <person name="Popova O.V."/>
            <person name="Mikhailov K.V."/>
            <person name="Nikitin M.A."/>
            <person name="Logacheva M.D."/>
            <person name="Penin A.A."/>
            <person name="Muntyan M.S."/>
            <person name="Kedrova O.S."/>
            <person name="Petrov N.B."/>
            <person name="Panchin Y.V."/>
            <person name="Aleoshin V.V."/>
        </authorList>
    </citation>
    <scope>NUCLEOTIDE SEQUENCE</scope>
</reference>
<evidence type="ECO:0000256" key="3">
    <source>
        <dbReference type="ARBA" id="ARBA00007012"/>
    </source>
</evidence>
<name>A0A1I9VTU3_9BILA</name>
<dbReference type="Pfam" id="PF00361">
    <property type="entry name" value="Proton_antipo_M"/>
    <property type="match status" value="1"/>
</dbReference>
<evidence type="ECO:0000256" key="14">
    <source>
        <dbReference type="ARBA" id="ARBA00023075"/>
    </source>
</evidence>
<keyword evidence="13" id="KW-0520">NAD</keyword>
<evidence type="ECO:0000256" key="7">
    <source>
        <dbReference type="ARBA" id="ARBA00022660"/>
    </source>
</evidence>
<evidence type="ECO:0000256" key="9">
    <source>
        <dbReference type="ARBA" id="ARBA00022792"/>
    </source>
</evidence>
<dbReference type="GeneID" id="30219921"/>
<sequence>MRNMFMLHFISLFVFILSLIYSLSSLTWLGCWIGMEVGNLMMYIWFNINSLNRNIIVSSMYYWVSGISGFGLLGCYFCYSMYPILSMIGFMFFFVFKMGLFPFYGWVLMIFKRLDYFIFFMLSSILKLPLIMLMDYFFNLGFTLLIIFGFIFSYLSLFVGVSGLSQMSLKGIMGYSSINVVSDFFISYMLSYDLFIFVFVNYMLILIGMFILLSLNINNIQNFYIYGLKGMNDNNKSYEMIFLALFGMPLFLSFYIKFYMSFYFLHQGYSFINLILFFLLMLVACLNYYRCWSYYNNFGSYNYGGYDDGLQNYLVLGYSNYYYFLLSFMFLGYYMMIMMVFYM</sequence>
<feature type="transmembrane region" description="Helical" evidence="19">
    <location>
        <begin position="144"/>
        <end position="164"/>
    </location>
</feature>
<organism evidence="21">
    <name type="scientific">Echinoderes svetlanae</name>
    <dbReference type="NCBI Taxonomy" id="1912903"/>
    <lineage>
        <taxon>Eukaryota</taxon>
        <taxon>Metazoa</taxon>
        <taxon>Ecdysozoa</taxon>
        <taxon>Scalidophora</taxon>
        <taxon>Kinorhyncha</taxon>
        <taxon>Cyclorhagida</taxon>
        <taxon>Echinoderidae</taxon>
        <taxon>Echinoderes</taxon>
    </lineage>
</organism>
<comment type="catalytic activity">
    <reaction evidence="18">
        <text>a ubiquinone + NADH + 5 H(+)(in) = a ubiquinol + NAD(+) + 4 H(+)(out)</text>
        <dbReference type="Rhea" id="RHEA:29091"/>
        <dbReference type="Rhea" id="RHEA-COMP:9565"/>
        <dbReference type="Rhea" id="RHEA-COMP:9566"/>
        <dbReference type="ChEBI" id="CHEBI:15378"/>
        <dbReference type="ChEBI" id="CHEBI:16389"/>
        <dbReference type="ChEBI" id="CHEBI:17976"/>
        <dbReference type="ChEBI" id="CHEBI:57540"/>
        <dbReference type="ChEBI" id="CHEBI:57945"/>
        <dbReference type="EC" id="7.1.1.2"/>
    </reaction>
</comment>
<keyword evidence="16 19" id="KW-0472">Membrane</keyword>
<evidence type="ECO:0000313" key="21">
    <source>
        <dbReference type="EMBL" id="APA17416.1"/>
    </source>
</evidence>
<keyword evidence="14" id="KW-0830">Ubiquinone</keyword>
<feature type="domain" description="NADH:quinone oxidoreductase/Mrp antiporter transmembrane" evidence="20">
    <location>
        <begin position="60"/>
        <end position="275"/>
    </location>
</feature>
<protein>
    <recommendedName>
        <fullName evidence="5">NADH-ubiquinone oxidoreductase chain 2</fullName>
        <ecNumber evidence="4">7.1.1.2</ecNumber>
    </recommendedName>
    <alternativeName>
        <fullName evidence="17">NADH dehydrogenase subunit 2</fullName>
    </alternativeName>
</protein>
<keyword evidence="15 21" id="KW-0496">Mitochondrion</keyword>
<comment type="similarity">
    <text evidence="3">Belongs to the complex I subunit 2 family.</text>
</comment>
<keyword evidence="7" id="KW-0679">Respiratory chain</keyword>
<feature type="transmembrane region" description="Helical" evidence="19">
    <location>
        <begin position="321"/>
        <end position="342"/>
    </location>
</feature>
<dbReference type="GO" id="GO:0008137">
    <property type="term" value="F:NADH dehydrogenase (ubiquinone) activity"/>
    <property type="evidence" value="ECO:0007669"/>
    <property type="project" value="UniProtKB-EC"/>
</dbReference>
<geneLocation type="mitochondrion" evidence="21"/>
<keyword evidence="10" id="KW-1278">Translocase</keyword>
<evidence type="ECO:0000256" key="15">
    <source>
        <dbReference type="ARBA" id="ARBA00023128"/>
    </source>
</evidence>
<keyword evidence="9" id="KW-0999">Mitochondrion inner membrane</keyword>
<dbReference type="EC" id="7.1.1.2" evidence="4"/>
<keyword evidence="11" id="KW-0249">Electron transport</keyword>
<evidence type="ECO:0000256" key="10">
    <source>
        <dbReference type="ARBA" id="ARBA00022967"/>
    </source>
</evidence>
<dbReference type="PROSITE" id="PS51257">
    <property type="entry name" value="PROKAR_LIPOPROTEIN"/>
    <property type="match status" value="1"/>
</dbReference>
<evidence type="ECO:0000259" key="20">
    <source>
        <dbReference type="Pfam" id="PF00361"/>
    </source>
</evidence>
<evidence type="ECO:0000256" key="12">
    <source>
        <dbReference type="ARBA" id="ARBA00022989"/>
    </source>
</evidence>
<dbReference type="RefSeq" id="YP_009318509.1">
    <property type="nucleotide sequence ID" value="NC_031873.1"/>
</dbReference>
<keyword evidence="12 19" id="KW-1133">Transmembrane helix</keyword>
<dbReference type="GO" id="GO:0005743">
    <property type="term" value="C:mitochondrial inner membrane"/>
    <property type="evidence" value="ECO:0007669"/>
    <property type="project" value="UniProtKB-SubCell"/>
</dbReference>
<evidence type="ECO:0000256" key="2">
    <source>
        <dbReference type="ARBA" id="ARBA00004448"/>
    </source>
</evidence>
<feature type="transmembrane region" description="Helical" evidence="19">
    <location>
        <begin position="116"/>
        <end position="138"/>
    </location>
</feature>
<evidence type="ECO:0000256" key="17">
    <source>
        <dbReference type="ARBA" id="ARBA00031028"/>
    </source>
</evidence>
<proteinExistence type="inferred from homology"/>
<gene>
    <name evidence="21" type="primary">ND2</name>
</gene>